<feature type="region of interest" description="Disordered" evidence="1">
    <location>
        <begin position="427"/>
        <end position="446"/>
    </location>
</feature>
<feature type="region of interest" description="Disordered" evidence="1">
    <location>
        <begin position="191"/>
        <end position="220"/>
    </location>
</feature>
<dbReference type="SUPFAM" id="SSF53474">
    <property type="entry name" value="alpha/beta-Hydrolases"/>
    <property type="match status" value="1"/>
</dbReference>
<sequence>MKKTLLLCFIHGFKGGDDTFGNFPAHLRTLVSQALPKVTVAAITYPKYETRGDLHDCVARFKEWLQNKVIDLEVANGTPSPTVDPSVRTILIGHSMGGIVAAETVLSITSEQPISGSGSFSSDDGPSGFMFPYVQGVLAFDTPYLGIAPGVVAHGAESQWNTASAAYSAYNNVANVFGWGGGGGGGGGNNGAPAAAGSDASARALPAPGGGASSGASGAGGASGGKDVDAAAAPLWQKWGRYAMFAGAAGALAAGGAAAYVKRDQLSEHWNWIGSHLEFVGCLARGEDLKRRLAAVVALQERGALGFADVYTTLGAAVDKTRGGGSATAGAGGGGDSRVAGLFGAQRTFCNLPKGELQRYFIPAKNNKATAETWAHMGMFTPRENPGYFAMSDKAKQLITKWSTNKWYEEAEVDQVTLERKKREEEMADADLEFVEKPDVNAGAGR</sequence>
<name>A0A6A6PEF3_9PEZI</name>
<feature type="compositionally biased region" description="Low complexity" evidence="1">
    <location>
        <begin position="191"/>
        <end position="207"/>
    </location>
</feature>
<dbReference type="EMBL" id="MU001670">
    <property type="protein sequence ID" value="KAF2462200.1"/>
    <property type="molecule type" value="Genomic_DNA"/>
</dbReference>
<gene>
    <name evidence="2" type="ORF">BDY21DRAFT_9375</name>
</gene>
<dbReference type="InterPro" id="IPR029058">
    <property type="entry name" value="AB_hydrolase_fold"/>
</dbReference>
<keyword evidence="3" id="KW-1185">Reference proteome</keyword>
<dbReference type="Proteomes" id="UP000799766">
    <property type="component" value="Unassembled WGS sequence"/>
</dbReference>
<reference evidence="2" key="1">
    <citation type="journal article" date="2020" name="Stud. Mycol.">
        <title>101 Dothideomycetes genomes: a test case for predicting lifestyles and emergence of pathogens.</title>
        <authorList>
            <person name="Haridas S."/>
            <person name="Albert R."/>
            <person name="Binder M."/>
            <person name="Bloem J."/>
            <person name="Labutti K."/>
            <person name="Salamov A."/>
            <person name="Andreopoulos B."/>
            <person name="Baker S."/>
            <person name="Barry K."/>
            <person name="Bills G."/>
            <person name="Bluhm B."/>
            <person name="Cannon C."/>
            <person name="Castanera R."/>
            <person name="Culley D."/>
            <person name="Daum C."/>
            <person name="Ezra D."/>
            <person name="Gonzalez J."/>
            <person name="Henrissat B."/>
            <person name="Kuo A."/>
            <person name="Liang C."/>
            <person name="Lipzen A."/>
            <person name="Lutzoni F."/>
            <person name="Magnuson J."/>
            <person name="Mondo S."/>
            <person name="Nolan M."/>
            <person name="Ohm R."/>
            <person name="Pangilinan J."/>
            <person name="Park H.-J."/>
            <person name="Ramirez L."/>
            <person name="Alfaro M."/>
            <person name="Sun H."/>
            <person name="Tritt A."/>
            <person name="Yoshinaga Y."/>
            <person name="Zwiers L.-H."/>
            <person name="Turgeon B."/>
            <person name="Goodwin S."/>
            <person name="Spatafora J."/>
            <person name="Crous P."/>
            <person name="Grigoriev I."/>
        </authorList>
    </citation>
    <scope>NUCLEOTIDE SEQUENCE</scope>
    <source>
        <strain evidence="2">ATCC 16933</strain>
    </source>
</reference>
<accession>A0A6A6PEF3</accession>
<protein>
    <recommendedName>
        <fullName evidence="4">AB hydrolase-1 domain-containing protein</fullName>
    </recommendedName>
</protein>
<dbReference type="PANTHER" id="PTHR47842:SF1">
    <property type="entry name" value="DUF676 DOMAIN-CONTAINING PROTEIN"/>
    <property type="match status" value="1"/>
</dbReference>
<evidence type="ECO:0008006" key="4">
    <source>
        <dbReference type="Google" id="ProtNLM"/>
    </source>
</evidence>
<dbReference type="OrthoDB" id="442243at2759"/>
<evidence type="ECO:0000256" key="1">
    <source>
        <dbReference type="SAM" id="MobiDB-lite"/>
    </source>
</evidence>
<organism evidence="2 3">
    <name type="scientific">Lineolata rhizophorae</name>
    <dbReference type="NCBI Taxonomy" id="578093"/>
    <lineage>
        <taxon>Eukaryota</taxon>
        <taxon>Fungi</taxon>
        <taxon>Dikarya</taxon>
        <taxon>Ascomycota</taxon>
        <taxon>Pezizomycotina</taxon>
        <taxon>Dothideomycetes</taxon>
        <taxon>Dothideomycetes incertae sedis</taxon>
        <taxon>Lineolatales</taxon>
        <taxon>Lineolataceae</taxon>
        <taxon>Lineolata</taxon>
    </lineage>
</organism>
<feature type="compositionally biased region" description="Gly residues" evidence="1">
    <location>
        <begin position="208"/>
        <end position="220"/>
    </location>
</feature>
<dbReference type="AlphaFoldDB" id="A0A6A6PEF3"/>
<proteinExistence type="predicted"/>
<evidence type="ECO:0000313" key="3">
    <source>
        <dbReference type="Proteomes" id="UP000799766"/>
    </source>
</evidence>
<dbReference type="Gene3D" id="3.40.50.1820">
    <property type="entry name" value="alpha/beta hydrolase"/>
    <property type="match status" value="1"/>
</dbReference>
<dbReference type="PANTHER" id="PTHR47842">
    <property type="entry name" value="EXPRESSED PROTEIN"/>
    <property type="match status" value="1"/>
</dbReference>
<evidence type="ECO:0000313" key="2">
    <source>
        <dbReference type="EMBL" id="KAF2462200.1"/>
    </source>
</evidence>